<dbReference type="InterPro" id="IPR029058">
    <property type="entry name" value="AB_hydrolase_fold"/>
</dbReference>
<dbReference type="Proteomes" id="UP000290253">
    <property type="component" value="Unassembled WGS sequence"/>
</dbReference>
<protein>
    <recommendedName>
        <fullName evidence="3">Peptidase S9 prolyl oligopeptidase catalytic domain-containing protein</fullName>
    </recommendedName>
</protein>
<dbReference type="EMBL" id="SDMK01000001">
    <property type="protein sequence ID" value="RXS97497.1"/>
    <property type="molecule type" value="Genomic_DNA"/>
</dbReference>
<accession>A0A4Q1SJ93</accession>
<sequence length="807" mass="90156">MNLAELSRRTWLLLCQAHAGQHMQLRVRATVLILATVFACATLDASADGHEKQLRQFTVADDIEVAQFFDPLSNKPPIAISPDGSFVAVRLQRGLLAQNRLEDELRIYDMTVLRTFVNSSHQTALPQPLRILREETYSKGVLISNIRWSCDSKGFAFLLKDEHGKDQLMWMGLKDSHPRMLSTKGQDVVAFDIRSAIHYVYTVRRADGQKRPKQENSAPAMDVTGQSFTNLLFSDYNAAWNDRSELWASTNGHPHPVVSLSSHRPVILYDEGQQSLALSPDGDTVATALPINEVPIEWESLYPAPTKDDPHRIHTIHEEPDSDTGVSQYAIINLRTRKIDLVTNAPTGRSAHWVAGGLAALAWSKDGKFLALPSTFVSHGNFRDEYRAPCLAIADVVGGTVQCLEPIRASHDADGAPNPDYFFIDKLNFTGSTLSMYYRHYDQSKGTRVFSIDSGKWKRSSDKPVATTALALDLLIQEGLNTPPVLVARDPQTGLSHVIWDPNPQLKTINTRDAVVYHWKDDAGNQWVGGLYEPTNYIPGQRYPLVIQTHGFNEKAFLPSGTMSTAFAARTFAGAGIMVLQVLGCPVHASNTADEAPCNVRGYEAAVKQLEADKMVDPQRIGIIGFSRTCYYILEALTSSRLRFKAASITDGVDYGYWQYLLAVDLNHNAVERESEGIYKTQPFGSGLQKWIDHSPEFKMQNINAPLMVVGEGEASLLSMWEPYAALRYLHKPTDLVLLHTDEHILTNPAVRMASQGGSVDWFRFWLQGYEDPVPAKAEQYRRWEGLCDMQRSSHPDEPAYCVKSRQ</sequence>
<proteinExistence type="predicted"/>
<name>A0A4Q1SJ93_9BACT</name>
<evidence type="ECO:0008006" key="3">
    <source>
        <dbReference type="Google" id="ProtNLM"/>
    </source>
</evidence>
<dbReference type="OrthoDB" id="100212at2"/>
<dbReference type="Gene3D" id="3.40.50.1820">
    <property type="entry name" value="alpha/beta hydrolase"/>
    <property type="match status" value="1"/>
</dbReference>
<evidence type="ECO:0000313" key="1">
    <source>
        <dbReference type="EMBL" id="RXS97497.1"/>
    </source>
</evidence>
<gene>
    <name evidence="1" type="ORF">ESZ00_06285</name>
</gene>
<comment type="caution">
    <text evidence="1">The sequence shown here is derived from an EMBL/GenBank/DDBJ whole genome shotgun (WGS) entry which is preliminary data.</text>
</comment>
<dbReference type="AlphaFoldDB" id="A0A4Q1SJ93"/>
<evidence type="ECO:0000313" key="2">
    <source>
        <dbReference type="Proteomes" id="UP000290253"/>
    </source>
</evidence>
<dbReference type="RefSeq" id="WP_129207276.1">
    <property type="nucleotide sequence ID" value="NZ_BMGU01000001.1"/>
</dbReference>
<keyword evidence="2" id="KW-1185">Reference proteome</keyword>
<dbReference type="SUPFAM" id="SSF82171">
    <property type="entry name" value="DPP6 N-terminal domain-like"/>
    <property type="match status" value="1"/>
</dbReference>
<dbReference type="SUPFAM" id="SSF53474">
    <property type="entry name" value="alpha/beta-Hydrolases"/>
    <property type="match status" value="1"/>
</dbReference>
<reference evidence="1 2" key="1">
    <citation type="journal article" date="2016" name="Int. J. Syst. Evol. Microbiol.">
        <title>Acidipila dinghuensis sp. nov., an acidobacterium isolated from forest soil.</title>
        <authorList>
            <person name="Jiang Y.W."/>
            <person name="Wang J."/>
            <person name="Chen M.H."/>
            <person name="Lv Y.Y."/>
            <person name="Qiu L.H."/>
        </authorList>
    </citation>
    <scope>NUCLEOTIDE SEQUENCE [LARGE SCALE GENOMIC DNA]</scope>
    <source>
        <strain evidence="1 2">DHOF10</strain>
    </source>
</reference>
<organism evidence="1 2">
    <name type="scientific">Silvibacterium dinghuense</name>
    <dbReference type="NCBI Taxonomy" id="1560006"/>
    <lineage>
        <taxon>Bacteria</taxon>
        <taxon>Pseudomonadati</taxon>
        <taxon>Acidobacteriota</taxon>
        <taxon>Terriglobia</taxon>
        <taxon>Terriglobales</taxon>
        <taxon>Acidobacteriaceae</taxon>
        <taxon>Silvibacterium</taxon>
    </lineage>
</organism>